<dbReference type="PANTHER" id="PTHR43808">
    <property type="entry name" value="ACETYLORNITHINE DEACETYLASE"/>
    <property type="match status" value="1"/>
</dbReference>
<keyword evidence="9" id="KW-0170">Cobalt</keyword>
<dbReference type="EMBL" id="JAESVA010000004">
    <property type="protein sequence ID" value="MCB8881336.1"/>
    <property type="molecule type" value="Genomic_DNA"/>
</dbReference>
<keyword evidence="5" id="KW-0028">Amino-acid biosynthesis</keyword>
<organism evidence="11 12">
    <name type="scientific">Acidisoma cellulosilyticum</name>
    <dbReference type="NCBI Taxonomy" id="2802395"/>
    <lineage>
        <taxon>Bacteria</taxon>
        <taxon>Pseudomonadati</taxon>
        <taxon>Pseudomonadota</taxon>
        <taxon>Alphaproteobacteria</taxon>
        <taxon>Acetobacterales</taxon>
        <taxon>Acidocellaceae</taxon>
        <taxon>Acidisoma</taxon>
    </lineage>
</organism>
<evidence type="ECO:0000256" key="7">
    <source>
        <dbReference type="ARBA" id="ARBA00022801"/>
    </source>
</evidence>
<evidence type="ECO:0000259" key="10">
    <source>
        <dbReference type="Pfam" id="PF07687"/>
    </source>
</evidence>
<dbReference type="Pfam" id="PF07687">
    <property type="entry name" value="M20_dimer"/>
    <property type="match status" value="1"/>
</dbReference>
<dbReference type="InterPro" id="IPR011650">
    <property type="entry name" value="Peptidase_M20_dimer"/>
</dbReference>
<keyword evidence="12" id="KW-1185">Reference proteome</keyword>
<dbReference type="Gene3D" id="3.30.70.360">
    <property type="match status" value="1"/>
</dbReference>
<comment type="similarity">
    <text evidence="2">Belongs to the peptidase M20A family. ArgE subfamily.</text>
</comment>
<dbReference type="NCBIfam" id="NF005710">
    <property type="entry name" value="PRK07522.1"/>
    <property type="match status" value="1"/>
</dbReference>
<dbReference type="GO" id="GO:0006526">
    <property type="term" value="P:L-arginine biosynthetic process"/>
    <property type="evidence" value="ECO:0007669"/>
    <property type="project" value="UniProtKB-KW"/>
</dbReference>
<dbReference type="Proteomes" id="UP000721844">
    <property type="component" value="Unassembled WGS sequence"/>
</dbReference>
<dbReference type="CDD" id="cd03894">
    <property type="entry name" value="M20_ArgE"/>
    <property type="match status" value="1"/>
</dbReference>
<dbReference type="InterPro" id="IPR050072">
    <property type="entry name" value="Peptidase_M20A"/>
</dbReference>
<evidence type="ECO:0000256" key="4">
    <source>
        <dbReference type="ARBA" id="ARBA00022571"/>
    </source>
</evidence>
<evidence type="ECO:0000256" key="8">
    <source>
        <dbReference type="ARBA" id="ARBA00022833"/>
    </source>
</evidence>
<accession>A0A963Z2J3</accession>
<evidence type="ECO:0000313" key="11">
    <source>
        <dbReference type="EMBL" id="MCB8881336.1"/>
    </source>
</evidence>
<evidence type="ECO:0000256" key="3">
    <source>
        <dbReference type="ARBA" id="ARBA00022490"/>
    </source>
</evidence>
<sequence length="383" mass="40893">MNELEILARLVSFDTTSRNSNLPLIDFIRDYLLGLGIASVIIPDATGTKANLFATIGPADQPGILLSGHTDVVPVDGQSWRSDPFELTRDGDRVFGRGVADMKGFLACALAMVPQFQTVGLRRPIHLAFSYDEEVGCYGVPGILAHMQAQGLQPQIAFVGEPSLMKIVTGHKGSCGLRTSVQGLAYHSSRTDLGVNAIFHAAELLAWLQRRATMLAGDAAEQAPFDPPYSTIGVGVIRGGIARNTVADLCSFDWDIRATRPRLVGEIVGALERFAQETVLPVMRRGHAGSAIVTEIAYDVPPLLPQSDSPAEQLGKLLAQRNDTATVAYGSEAGFFQGVGISTTICGPGSIDQAHAADEWISVDQLRSCMGFLGRLDAYARGG</sequence>
<dbReference type="GO" id="GO:0046872">
    <property type="term" value="F:metal ion binding"/>
    <property type="evidence" value="ECO:0007669"/>
    <property type="project" value="UniProtKB-KW"/>
</dbReference>
<feature type="domain" description="Peptidase M20 dimerisation" evidence="10">
    <location>
        <begin position="169"/>
        <end position="274"/>
    </location>
</feature>
<evidence type="ECO:0000256" key="1">
    <source>
        <dbReference type="ARBA" id="ARBA00001947"/>
    </source>
</evidence>
<dbReference type="PANTHER" id="PTHR43808:SF31">
    <property type="entry name" value="N-ACETYL-L-CITRULLINE DEACETYLASE"/>
    <property type="match status" value="1"/>
</dbReference>
<dbReference type="RefSeq" id="WP_227308007.1">
    <property type="nucleotide sequence ID" value="NZ_JAESVA010000004.1"/>
</dbReference>
<dbReference type="Gene3D" id="3.40.630.10">
    <property type="entry name" value="Zn peptidases"/>
    <property type="match status" value="1"/>
</dbReference>
<evidence type="ECO:0000256" key="5">
    <source>
        <dbReference type="ARBA" id="ARBA00022605"/>
    </source>
</evidence>
<name>A0A963Z2J3_9PROT</name>
<dbReference type="InterPro" id="IPR010169">
    <property type="entry name" value="AcOrn-deacetyl"/>
</dbReference>
<keyword evidence="6" id="KW-0479">Metal-binding</keyword>
<protein>
    <submittedName>
        <fullName evidence="11">Acetylornithine deacetylase</fullName>
        <ecNumber evidence="11">3.5.1.16</ecNumber>
    </submittedName>
</protein>
<dbReference type="InterPro" id="IPR001261">
    <property type="entry name" value="ArgE/DapE_CS"/>
</dbReference>
<keyword evidence="8" id="KW-0862">Zinc</keyword>
<reference evidence="11 12" key="1">
    <citation type="journal article" date="2021" name="Microorganisms">
        <title>Acidisoma silvae sp. nov. and Acidisomacellulosilytica sp. nov., Two Acidophilic Bacteria Isolated from Decaying Wood, Hydrolyzing Cellulose and Producing Poly-3-hydroxybutyrate.</title>
        <authorList>
            <person name="Mieszkin S."/>
            <person name="Pouder E."/>
            <person name="Uroz S."/>
            <person name="Simon-Colin C."/>
            <person name="Alain K."/>
        </authorList>
    </citation>
    <scope>NUCLEOTIDE SEQUENCE [LARGE SCALE GENOMIC DNA]</scope>
    <source>
        <strain evidence="11 12">HW T5.17</strain>
    </source>
</reference>
<gene>
    <name evidence="11" type="primary">argE</name>
    <name evidence="11" type="ORF">ACELLULO517_13895</name>
</gene>
<evidence type="ECO:0000256" key="9">
    <source>
        <dbReference type="ARBA" id="ARBA00023285"/>
    </source>
</evidence>
<dbReference type="AlphaFoldDB" id="A0A963Z2J3"/>
<dbReference type="GO" id="GO:0008777">
    <property type="term" value="F:acetylornithine deacetylase activity"/>
    <property type="evidence" value="ECO:0007669"/>
    <property type="project" value="UniProtKB-EC"/>
</dbReference>
<dbReference type="SUPFAM" id="SSF55031">
    <property type="entry name" value="Bacterial exopeptidase dimerisation domain"/>
    <property type="match status" value="1"/>
</dbReference>
<dbReference type="InterPro" id="IPR002933">
    <property type="entry name" value="Peptidase_M20"/>
</dbReference>
<dbReference type="InterPro" id="IPR036264">
    <property type="entry name" value="Bact_exopeptidase_dim_dom"/>
</dbReference>
<dbReference type="NCBIfam" id="TIGR01892">
    <property type="entry name" value="AcOrn-deacetyl"/>
    <property type="match status" value="1"/>
</dbReference>
<evidence type="ECO:0000256" key="2">
    <source>
        <dbReference type="ARBA" id="ARBA00005691"/>
    </source>
</evidence>
<evidence type="ECO:0000256" key="6">
    <source>
        <dbReference type="ARBA" id="ARBA00022723"/>
    </source>
</evidence>
<comment type="cofactor">
    <cofactor evidence="1">
        <name>Zn(2+)</name>
        <dbReference type="ChEBI" id="CHEBI:29105"/>
    </cofactor>
</comment>
<comment type="caution">
    <text evidence="11">The sequence shown here is derived from an EMBL/GenBank/DDBJ whole genome shotgun (WGS) entry which is preliminary data.</text>
</comment>
<dbReference type="SUPFAM" id="SSF53187">
    <property type="entry name" value="Zn-dependent exopeptidases"/>
    <property type="match status" value="1"/>
</dbReference>
<dbReference type="Pfam" id="PF01546">
    <property type="entry name" value="Peptidase_M20"/>
    <property type="match status" value="1"/>
</dbReference>
<dbReference type="PROSITE" id="PS00758">
    <property type="entry name" value="ARGE_DAPE_CPG2_1"/>
    <property type="match status" value="1"/>
</dbReference>
<keyword evidence="7 11" id="KW-0378">Hydrolase</keyword>
<evidence type="ECO:0000313" key="12">
    <source>
        <dbReference type="Proteomes" id="UP000721844"/>
    </source>
</evidence>
<keyword evidence="3" id="KW-0963">Cytoplasm</keyword>
<proteinExistence type="inferred from homology"/>
<dbReference type="EC" id="3.5.1.16" evidence="11"/>
<keyword evidence="4" id="KW-0055">Arginine biosynthesis</keyword>